<keyword evidence="1" id="KW-0489">Methyltransferase</keyword>
<keyword evidence="1" id="KW-0808">Transferase</keyword>
<protein>
    <submittedName>
        <fullName evidence="1">Putative methyltransferase</fullName>
    </submittedName>
</protein>
<dbReference type="GO" id="GO:0008168">
    <property type="term" value="F:methyltransferase activity"/>
    <property type="evidence" value="ECO:0007669"/>
    <property type="project" value="UniProtKB-KW"/>
</dbReference>
<dbReference type="Pfam" id="PF13489">
    <property type="entry name" value="Methyltransf_23"/>
    <property type="match status" value="1"/>
</dbReference>
<sequence>MDIFDRDYYERGIETGKSCYQNYRWIPELTIPLAMTIIDYLGIKRGQTILDLGCAKGYLVKAFRLLYRQAWGLDISEYAIRNVDPEVKEFCSLGNSLGCDTHYDICVAKDVFEHIPESILRDVIQGIKSDILFAVMPLGEDGSFNAPANNMDITHVTCQPAVWWSNVFTDCGWRQKRFAFQVKGIKDSYYEKYQDAHGFFVLEKRGTK</sequence>
<dbReference type="Gene3D" id="3.40.50.150">
    <property type="entry name" value="Vaccinia Virus protein VP39"/>
    <property type="match status" value="1"/>
</dbReference>
<organism evidence="1">
    <name type="scientific">viral metagenome</name>
    <dbReference type="NCBI Taxonomy" id="1070528"/>
    <lineage>
        <taxon>unclassified sequences</taxon>
        <taxon>metagenomes</taxon>
        <taxon>organismal metagenomes</taxon>
    </lineage>
</organism>
<evidence type="ECO:0000313" key="1">
    <source>
        <dbReference type="EMBL" id="QJA90254.1"/>
    </source>
</evidence>
<accession>A0A6M3LA84</accession>
<dbReference type="GO" id="GO:0032259">
    <property type="term" value="P:methylation"/>
    <property type="evidence" value="ECO:0007669"/>
    <property type="project" value="UniProtKB-KW"/>
</dbReference>
<dbReference type="InterPro" id="IPR029063">
    <property type="entry name" value="SAM-dependent_MTases_sf"/>
</dbReference>
<name>A0A6M3LA84_9ZZZZ</name>
<dbReference type="SUPFAM" id="SSF53335">
    <property type="entry name" value="S-adenosyl-L-methionine-dependent methyltransferases"/>
    <property type="match status" value="1"/>
</dbReference>
<proteinExistence type="predicted"/>
<dbReference type="AlphaFoldDB" id="A0A6M3LA84"/>
<dbReference type="EMBL" id="MT142900">
    <property type="protein sequence ID" value="QJA90254.1"/>
    <property type="molecule type" value="Genomic_DNA"/>
</dbReference>
<gene>
    <name evidence="1" type="ORF">MM415B02413_0012</name>
</gene>
<reference evidence="1" key="1">
    <citation type="submission" date="2020-03" db="EMBL/GenBank/DDBJ databases">
        <title>The deep terrestrial virosphere.</title>
        <authorList>
            <person name="Holmfeldt K."/>
            <person name="Nilsson E."/>
            <person name="Simone D."/>
            <person name="Lopez-Fernandez M."/>
            <person name="Wu X."/>
            <person name="de Brujin I."/>
            <person name="Lundin D."/>
            <person name="Andersson A."/>
            <person name="Bertilsson S."/>
            <person name="Dopson M."/>
        </authorList>
    </citation>
    <scope>NUCLEOTIDE SEQUENCE</scope>
    <source>
        <strain evidence="1">MM415B02413</strain>
    </source>
</reference>